<name>A0A139AFW5_GONPJ</name>
<protein>
    <submittedName>
        <fullName evidence="1">Uncharacterized protein</fullName>
    </submittedName>
</protein>
<sequence>MEVTGTMKHRKVEYQKEGFKVADYWMPPGSETYVRLTPVDRQALVGGKSKL</sequence>
<dbReference type="OrthoDB" id="288590at2759"/>
<organism evidence="1 2">
    <name type="scientific">Gonapodya prolifera (strain JEL478)</name>
    <name type="common">Monoblepharis prolifera</name>
    <dbReference type="NCBI Taxonomy" id="1344416"/>
    <lineage>
        <taxon>Eukaryota</taxon>
        <taxon>Fungi</taxon>
        <taxon>Fungi incertae sedis</taxon>
        <taxon>Chytridiomycota</taxon>
        <taxon>Chytridiomycota incertae sedis</taxon>
        <taxon>Monoblepharidomycetes</taxon>
        <taxon>Monoblepharidales</taxon>
        <taxon>Gonapodyaceae</taxon>
        <taxon>Gonapodya</taxon>
    </lineage>
</organism>
<gene>
    <name evidence="1" type="ORF">M427DRAFT_56531</name>
</gene>
<dbReference type="Proteomes" id="UP000070544">
    <property type="component" value="Unassembled WGS sequence"/>
</dbReference>
<keyword evidence="2" id="KW-1185">Reference proteome</keyword>
<dbReference type="AlphaFoldDB" id="A0A139AFW5"/>
<reference evidence="1 2" key="1">
    <citation type="journal article" date="2015" name="Genome Biol. Evol.">
        <title>Phylogenomic analyses indicate that early fungi evolved digesting cell walls of algal ancestors of land plants.</title>
        <authorList>
            <person name="Chang Y."/>
            <person name="Wang S."/>
            <person name="Sekimoto S."/>
            <person name="Aerts A.L."/>
            <person name="Choi C."/>
            <person name="Clum A."/>
            <person name="LaButti K.M."/>
            <person name="Lindquist E.A."/>
            <person name="Yee Ngan C."/>
            <person name="Ohm R.A."/>
            <person name="Salamov A.A."/>
            <person name="Grigoriev I.V."/>
            <person name="Spatafora J.W."/>
            <person name="Berbee M.L."/>
        </authorList>
    </citation>
    <scope>NUCLEOTIDE SEQUENCE [LARGE SCALE GENOMIC DNA]</scope>
    <source>
        <strain evidence="1 2">JEL478</strain>
    </source>
</reference>
<proteinExistence type="predicted"/>
<accession>A0A139AFW5</accession>
<evidence type="ECO:0000313" key="1">
    <source>
        <dbReference type="EMBL" id="KXS15701.1"/>
    </source>
</evidence>
<dbReference type="EMBL" id="KQ965760">
    <property type="protein sequence ID" value="KXS15701.1"/>
    <property type="molecule type" value="Genomic_DNA"/>
</dbReference>
<evidence type="ECO:0000313" key="2">
    <source>
        <dbReference type="Proteomes" id="UP000070544"/>
    </source>
</evidence>